<dbReference type="InterPro" id="IPR049551">
    <property type="entry name" value="PKS_DH_C"/>
</dbReference>
<evidence type="ECO:0000256" key="6">
    <source>
        <dbReference type="PROSITE-ProRule" id="PRU01363"/>
    </source>
</evidence>
<dbReference type="SMART" id="SM00822">
    <property type="entry name" value="PKS_KR"/>
    <property type="match status" value="1"/>
</dbReference>
<comment type="caution">
    <text evidence="10">The sequence shown here is derived from an EMBL/GenBank/DDBJ whole genome shotgun (WGS) entry which is preliminary data.</text>
</comment>
<dbReference type="Gene3D" id="3.40.366.10">
    <property type="entry name" value="Malonyl-Coenzyme A Acyl Carrier Protein, domain 2"/>
    <property type="match status" value="1"/>
</dbReference>
<evidence type="ECO:0000256" key="1">
    <source>
        <dbReference type="ARBA" id="ARBA00022450"/>
    </source>
</evidence>
<dbReference type="Gene3D" id="3.10.129.110">
    <property type="entry name" value="Polyketide synthase dehydratase"/>
    <property type="match status" value="2"/>
</dbReference>
<feature type="region of interest" description="C-terminal hotdog fold" evidence="6">
    <location>
        <begin position="270"/>
        <end position="445"/>
    </location>
</feature>
<feature type="region of interest" description="N-terminal hotdog fold" evidence="6">
    <location>
        <begin position="109"/>
        <end position="244"/>
    </location>
</feature>
<dbReference type="GO" id="GO:0005886">
    <property type="term" value="C:plasma membrane"/>
    <property type="evidence" value="ECO:0007669"/>
    <property type="project" value="TreeGrafter"/>
</dbReference>
<keyword evidence="1" id="KW-0596">Phosphopantetheine</keyword>
<dbReference type="SMART" id="SM00826">
    <property type="entry name" value="PKS_DH"/>
    <property type="match status" value="1"/>
</dbReference>
<dbReference type="Proteomes" id="UP000093759">
    <property type="component" value="Unassembled WGS sequence"/>
</dbReference>
<keyword evidence="5" id="KW-0511">Multifunctional enzyme</keyword>
<dbReference type="AlphaFoldDB" id="A0A1A3TRR4"/>
<dbReference type="InterPro" id="IPR042104">
    <property type="entry name" value="PKS_dehydratase_sf"/>
</dbReference>
<dbReference type="EMBL" id="LZMF01000108">
    <property type="protein sequence ID" value="OBK85343.1"/>
    <property type="molecule type" value="Genomic_DNA"/>
</dbReference>
<dbReference type="PROSITE" id="PS50075">
    <property type="entry name" value="CARRIER"/>
    <property type="match status" value="1"/>
</dbReference>
<dbReference type="InterPro" id="IPR009081">
    <property type="entry name" value="PP-bd_ACP"/>
</dbReference>
<dbReference type="Gene3D" id="3.40.50.720">
    <property type="entry name" value="NAD(P)-binding Rossmann-like Domain"/>
    <property type="match status" value="1"/>
</dbReference>
<comment type="caution">
    <text evidence="6">Lacks conserved residue(s) required for the propagation of feature annotation.</text>
</comment>
<dbReference type="InterPro" id="IPR020806">
    <property type="entry name" value="PKS_PP-bd"/>
</dbReference>
<feature type="region of interest" description="Disordered" evidence="7">
    <location>
        <begin position="828"/>
        <end position="851"/>
    </location>
</feature>
<evidence type="ECO:0000313" key="10">
    <source>
        <dbReference type="EMBL" id="OBK85343.1"/>
    </source>
</evidence>
<gene>
    <name evidence="10" type="ORF">A5648_07455</name>
</gene>
<dbReference type="InterPro" id="IPR049900">
    <property type="entry name" value="PKS_mFAS_DH"/>
</dbReference>
<dbReference type="Pfam" id="PF00698">
    <property type="entry name" value="Acyl_transf_1"/>
    <property type="match status" value="1"/>
</dbReference>
<keyword evidence="4" id="KW-0521">NADP</keyword>
<dbReference type="InterPro" id="IPR050091">
    <property type="entry name" value="PKS_NRPS_Biosynth_Enz"/>
</dbReference>
<dbReference type="InterPro" id="IPR036291">
    <property type="entry name" value="NAD(P)-bd_dom_sf"/>
</dbReference>
<reference evidence="11" key="1">
    <citation type="submission" date="2016-06" db="EMBL/GenBank/DDBJ databases">
        <authorList>
            <person name="Sutton G."/>
            <person name="Brinkac L."/>
            <person name="Sanka R."/>
            <person name="Adams M."/>
            <person name="Lau E."/>
            <person name="Garcia-Basteiro A."/>
            <person name="Lopez-Varela E."/>
            <person name="Palencia S."/>
        </authorList>
    </citation>
    <scope>NUCLEOTIDE SEQUENCE [LARGE SCALE GENOMIC DNA]</scope>
    <source>
        <strain evidence="11">1274684.2</strain>
    </source>
</reference>
<dbReference type="InterPro" id="IPR036736">
    <property type="entry name" value="ACP-like_sf"/>
</dbReference>
<dbReference type="InterPro" id="IPR013968">
    <property type="entry name" value="PKS_KR"/>
</dbReference>
<evidence type="ECO:0000259" key="9">
    <source>
        <dbReference type="PROSITE" id="PS52019"/>
    </source>
</evidence>
<dbReference type="SMART" id="SM01294">
    <property type="entry name" value="PKS_PP_betabranch"/>
    <property type="match status" value="1"/>
</dbReference>
<dbReference type="GO" id="GO:0031177">
    <property type="term" value="F:phosphopantetheine binding"/>
    <property type="evidence" value="ECO:0007669"/>
    <property type="project" value="InterPro"/>
</dbReference>
<dbReference type="Pfam" id="PF00550">
    <property type="entry name" value="PP-binding"/>
    <property type="match status" value="1"/>
</dbReference>
<evidence type="ECO:0000256" key="3">
    <source>
        <dbReference type="ARBA" id="ARBA00022679"/>
    </source>
</evidence>
<dbReference type="Pfam" id="PF08659">
    <property type="entry name" value="KR"/>
    <property type="match status" value="1"/>
</dbReference>
<keyword evidence="2" id="KW-0597">Phosphoprotein</keyword>
<dbReference type="SUPFAM" id="SSF47336">
    <property type="entry name" value="ACP-like"/>
    <property type="match status" value="1"/>
</dbReference>
<evidence type="ECO:0000259" key="8">
    <source>
        <dbReference type="PROSITE" id="PS50075"/>
    </source>
</evidence>
<feature type="domain" description="PKS/mFAS DH" evidence="9">
    <location>
        <begin position="109"/>
        <end position="445"/>
    </location>
</feature>
<dbReference type="PANTHER" id="PTHR43775:SF37">
    <property type="entry name" value="SI:DKEY-61P9.11"/>
    <property type="match status" value="1"/>
</dbReference>
<organism evidence="10 11">
    <name type="scientific">Mycolicibacter sinensis (strain JDM601)</name>
    <name type="common">Mycobacterium sinense</name>
    <dbReference type="NCBI Taxonomy" id="875328"/>
    <lineage>
        <taxon>Bacteria</taxon>
        <taxon>Bacillati</taxon>
        <taxon>Actinomycetota</taxon>
        <taxon>Actinomycetes</taxon>
        <taxon>Mycobacteriales</taxon>
        <taxon>Mycobacteriaceae</taxon>
        <taxon>Mycolicibacter</taxon>
    </lineage>
</organism>
<dbReference type="PANTHER" id="PTHR43775">
    <property type="entry name" value="FATTY ACID SYNTHASE"/>
    <property type="match status" value="1"/>
</dbReference>
<dbReference type="GO" id="GO:0004312">
    <property type="term" value="F:fatty acid synthase activity"/>
    <property type="evidence" value="ECO:0007669"/>
    <property type="project" value="TreeGrafter"/>
</dbReference>
<dbReference type="InterPro" id="IPR049552">
    <property type="entry name" value="PKS_DH_N"/>
</dbReference>
<dbReference type="SMART" id="SM00823">
    <property type="entry name" value="PKS_PP"/>
    <property type="match status" value="1"/>
</dbReference>
<protein>
    <submittedName>
        <fullName evidence="10">Uncharacterized protein</fullName>
    </submittedName>
</protein>
<name>A0A1A3TRR4_MYCSD</name>
<accession>A0A1A3TRR4</accession>
<dbReference type="InterPro" id="IPR057326">
    <property type="entry name" value="KR_dom"/>
</dbReference>
<dbReference type="GO" id="GO:0006633">
    <property type="term" value="P:fatty acid biosynthetic process"/>
    <property type="evidence" value="ECO:0007669"/>
    <property type="project" value="TreeGrafter"/>
</dbReference>
<dbReference type="PROSITE" id="PS52019">
    <property type="entry name" value="PKS_MFAS_DH"/>
    <property type="match status" value="1"/>
</dbReference>
<dbReference type="InterPro" id="IPR014043">
    <property type="entry name" value="Acyl_transferase_dom"/>
</dbReference>
<keyword evidence="3" id="KW-0808">Transferase</keyword>
<dbReference type="InterPro" id="IPR001227">
    <property type="entry name" value="Ac_transferase_dom_sf"/>
</dbReference>
<evidence type="ECO:0000256" key="2">
    <source>
        <dbReference type="ARBA" id="ARBA00022553"/>
    </source>
</evidence>
<evidence type="ECO:0000313" key="11">
    <source>
        <dbReference type="Proteomes" id="UP000093759"/>
    </source>
</evidence>
<proteinExistence type="predicted"/>
<feature type="domain" description="Carrier" evidence="8">
    <location>
        <begin position="854"/>
        <end position="931"/>
    </location>
</feature>
<dbReference type="SUPFAM" id="SSF51735">
    <property type="entry name" value="NAD(P)-binding Rossmann-fold domains"/>
    <property type="match status" value="2"/>
</dbReference>
<sequence length="976" mass="101472">MRQPARVSQAIGAAAEKYGTFIEISPHPLLTHSIIETVEAAAAEPATVASTLRRGDDETLSFHLQLAELGSGADGTIAAAFAELPSAPWQHSHHWLAAPARAGQAPDVHPLLGAHVELLTGRDHIWQTDLSTELLPWLAEHQVQGQPVLPAAVLIEMALAAGSQALGTPVESLSVTGLAIEQPLVLDDAMQITTQLKADAQTRIEIHARSAGGAWTRYVLAEIAPAEQATEATPGQSVLTLPDDVATHPAYHLHPVLLDAALRQLAAAIPGDGSEDLGYAPAAVAAVRVFAPAGRQVRCHTEVTGSDDGAAVGRVLLTDDAGAPLAELTGIELRPIDPRSLRVPLEQKIFATEWIESAAPEPADAAPGSWLVLAEPDSDTEGVAAAFAARLAAPDRKVVTGPFADRPALTEAVAQAAADSAHPPAGIVVFLARQSLNVADPQALARARDLIWTASTAARAAVEAGAKGARLWLVSRGGLAVAGGEPGDPAIGALKGVVRTWRFPGELARVLADEPDLAATLVDVDPAADTESLVATLLGELRAPVRDDVIAYRGQQRHIERLTRATLAGTGDTPRATVRADGSYLLTGGLGGLGIVVARWLAARGAGRIVLNGRSEPSEAQRAVLAELAADTEVLFVPGDISSPGVAQRLVAAAEETSRPLRGVVHAAGVLGDGLVTEVTPESLESVWSAKAAGAAQLHAATADRGLDWWVGFSSMAALLGLPGQLGYATSNAWLDALMAWRHASGLPATAINWGQWSDVGLGRSMTLSVLDPISPDEGVEALDAVLGADFSRVGVGRLRIDRAVATSPEFRDLTFFEDLVGEAATSGAAESSGSGGAADPSAAPDWSQIPADQRRDELVVRLQAILARELRTSAAAVDVDQPFPEMGLDSMIAMTVLKETQQLVGVDLSASMLWNHPSISALATHLVGLLASRYAPQDDAAQDDGHLTFDSTGGVLDELFDQVESASTGSESGSF</sequence>
<dbReference type="GO" id="GO:0071770">
    <property type="term" value="P:DIM/DIP cell wall layer assembly"/>
    <property type="evidence" value="ECO:0007669"/>
    <property type="project" value="TreeGrafter"/>
</dbReference>
<dbReference type="Gene3D" id="1.10.1200.10">
    <property type="entry name" value="ACP-like"/>
    <property type="match status" value="1"/>
</dbReference>
<dbReference type="InterPro" id="IPR020807">
    <property type="entry name" value="PKS_DH"/>
</dbReference>
<dbReference type="Pfam" id="PF21089">
    <property type="entry name" value="PKS_DH_N"/>
    <property type="match status" value="1"/>
</dbReference>
<evidence type="ECO:0000256" key="7">
    <source>
        <dbReference type="SAM" id="MobiDB-lite"/>
    </source>
</evidence>
<dbReference type="Pfam" id="PF14765">
    <property type="entry name" value="PS-DH"/>
    <property type="match status" value="1"/>
</dbReference>
<evidence type="ECO:0000256" key="4">
    <source>
        <dbReference type="ARBA" id="ARBA00022857"/>
    </source>
</evidence>
<feature type="compositionally biased region" description="Low complexity" evidence="7">
    <location>
        <begin position="828"/>
        <end position="846"/>
    </location>
</feature>
<dbReference type="GO" id="GO:0005737">
    <property type="term" value="C:cytoplasm"/>
    <property type="evidence" value="ECO:0007669"/>
    <property type="project" value="TreeGrafter"/>
</dbReference>
<evidence type="ECO:0000256" key="5">
    <source>
        <dbReference type="ARBA" id="ARBA00023268"/>
    </source>
</evidence>